<keyword evidence="3" id="KW-1185">Reference proteome</keyword>
<comment type="caution">
    <text evidence="2">The sequence shown here is derived from an EMBL/GenBank/DDBJ whole genome shotgun (WGS) entry which is preliminary data.</text>
</comment>
<protein>
    <recommendedName>
        <fullName evidence="4">Reverse transcriptase zinc-binding domain-containing protein</fullName>
    </recommendedName>
</protein>
<evidence type="ECO:0008006" key="4">
    <source>
        <dbReference type="Google" id="ProtNLM"/>
    </source>
</evidence>
<gene>
    <name evidence="2" type="ORF">ACHHYP_06096</name>
</gene>
<proteinExistence type="predicted"/>
<evidence type="ECO:0000256" key="1">
    <source>
        <dbReference type="SAM" id="Phobius"/>
    </source>
</evidence>
<dbReference type="AlphaFoldDB" id="A0A1V9YVZ7"/>
<keyword evidence="1" id="KW-0812">Transmembrane</keyword>
<accession>A0A1V9YVZ7</accession>
<sequence>MCTTASRETYLHLLLDCPFTQAVWHVIVCAMSAIGFYYPSSLEECLFGSPHLTRPWLRVAFAPVWPIVRACVWFTLWKARNDNIFRPDSPEATPESVARKAAFAIKIHLQHLVLEDPGDPSLVRLMLLLSRNQWARSNLVPEFLAHQVDP</sequence>
<evidence type="ECO:0000313" key="2">
    <source>
        <dbReference type="EMBL" id="OQR89720.1"/>
    </source>
</evidence>
<feature type="transmembrane region" description="Helical" evidence="1">
    <location>
        <begin position="22"/>
        <end position="39"/>
    </location>
</feature>
<organism evidence="2 3">
    <name type="scientific">Achlya hypogyna</name>
    <name type="common">Oomycete</name>
    <name type="synonym">Protoachlya hypogyna</name>
    <dbReference type="NCBI Taxonomy" id="1202772"/>
    <lineage>
        <taxon>Eukaryota</taxon>
        <taxon>Sar</taxon>
        <taxon>Stramenopiles</taxon>
        <taxon>Oomycota</taxon>
        <taxon>Saprolegniomycetes</taxon>
        <taxon>Saprolegniales</taxon>
        <taxon>Achlyaceae</taxon>
        <taxon>Achlya</taxon>
    </lineage>
</organism>
<name>A0A1V9YVZ7_ACHHY</name>
<dbReference type="EMBL" id="JNBR01000751">
    <property type="protein sequence ID" value="OQR89720.1"/>
    <property type="molecule type" value="Genomic_DNA"/>
</dbReference>
<dbReference type="Proteomes" id="UP000243579">
    <property type="component" value="Unassembled WGS sequence"/>
</dbReference>
<reference evidence="2 3" key="1">
    <citation type="journal article" date="2014" name="Genome Biol. Evol.">
        <title>The secreted proteins of Achlya hypogyna and Thraustotheca clavata identify the ancestral oomycete secretome and reveal gene acquisitions by horizontal gene transfer.</title>
        <authorList>
            <person name="Misner I."/>
            <person name="Blouin N."/>
            <person name="Leonard G."/>
            <person name="Richards T.A."/>
            <person name="Lane C.E."/>
        </authorList>
    </citation>
    <scope>NUCLEOTIDE SEQUENCE [LARGE SCALE GENOMIC DNA]</scope>
    <source>
        <strain evidence="2 3">ATCC 48635</strain>
    </source>
</reference>
<feature type="transmembrane region" description="Helical" evidence="1">
    <location>
        <begin position="59"/>
        <end position="77"/>
    </location>
</feature>
<evidence type="ECO:0000313" key="3">
    <source>
        <dbReference type="Proteomes" id="UP000243579"/>
    </source>
</evidence>
<keyword evidence="1" id="KW-0472">Membrane</keyword>
<keyword evidence="1" id="KW-1133">Transmembrane helix</keyword>
<dbReference type="OrthoDB" id="1937542at2759"/>